<evidence type="ECO:0000259" key="14">
    <source>
        <dbReference type="Pfam" id="PF12842"/>
    </source>
</evidence>
<name>W5MGY5_LEPOC</name>
<evidence type="ECO:0000256" key="6">
    <source>
        <dbReference type="ARBA" id="ARBA00023015"/>
    </source>
</evidence>
<reference evidence="20" key="2">
    <citation type="submission" date="2025-08" db="UniProtKB">
        <authorList>
            <consortium name="Ensembl"/>
        </authorList>
    </citation>
    <scope>IDENTIFICATION</scope>
</reference>
<dbReference type="STRING" id="7918.ENSLOCP00000007644"/>
<dbReference type="Proteomes" id="UP000018468">
    <property type="component" value="Linkage group LG23"/>
</dbReference>
<dbReference type="InterPro" id="IPR024557">
    <property type="entry name" value="CNOT1_dom_4"/>
</dbReference>
<dbReference type="Pfam" id="PF16418">
    <property type="entry name" value="CNOT1_HEAT"/>
    <property type="match status" value="1"/>
</dbReference>
<evidence type="ECO:0000256" key="9">
    <source>
        <dbReference type="ARBA" id="ARBA00023242"/>
    </source>
</evidence>
<reference evidence="21" key="1">
    <citation type="submission" date="2011-12" db="EMBL/GenBank/DDBJ databases">
        <title>The Draft Genome of Lepisosteus oculatus.</title>
        <authorList>
            <consortium name="The Broad Institute Genome Assembly &amp; Analysis Group"/>
            <consortium name="Computational R&amp;D Group"/>
            <consortium name="and Sequencing Platform"/>
            <person name="Di Palma F."/>
            <person name="Alfoldi J."/>
            <person name="Johnson J."/>
            <person name="Berlin A."/>
            <person name="Gnerre S."/>
            <person name="Jaffe D."/>
            <person name="MacCallum I."/>
            <person name="Young S."/>
            <person name="Walker B.J."/>
            <person name="Lander E.S."/>
            <person name="Lindblad-Toh K."/>
        </authorList>
    </citation>
    <scope>NUCLEOTIDE SEQUENCE [LARGE SCALE GENOMIC DNA]</scope>
</reference>
<dbReference type="FunCoup" id="W5MGY5">
    <property type="interactions" value="1782"/>
</dbReference>
<dbReference type="InterPro" id="IPR040398">
    <property type="entry name" value="Not1"/>
</dbReference>
<evidence type="ECO:0000256" key="7">
    <source>
        <dbReference type="ARBA" id="ARBA00023158"/>
    </source>
</evidence>
<keyword evidence="6" id="KW-0805">Transcription regulation</keyword>
<dbReference type="Pfam" id="PF22940">
    <property type="entry name" value="CNOT1_1st"/>
    <property type="match status" value="1"/>
</dbReference>
<dbReference type="PANTHER" id="PTHR13162:SF8">
    <property type="entry name" value="CCR4-NOT TRANSCRIPTION COMPLEX SUBUNIT 1"/>
    <property type="match status" value="1"/>
</dbReference>
<evidence type="ECO:0000259" key="19">
    <source>
        <dbReference type="Pfam" id="PF23590"/>
    </source>
</evidence>
<keyword evidence="4" id="KW-0678">Repressor</keyword>
<organism evidence="20 21">
    <name type="scientific">Lepisosteus oculatus</name>
    <name type="common">Spotted gar</name>
    <dbReference type="NCBI Taxonomy" id="7918"/>
    <lineage>
        <taxon>Eukaryota</taxon>
        <taxon>Metazoa</taxon>
        <taxon>Chordata</taxon>
        <taxon>Craniata</taxon>
        <taxon>Vertebrata</taxon>
        <taxon>Euteleostomi</taxon>
        <taxon>Actinopterygii</taxon>
        <taxon>Neopterygii</taxon>
        <taxon>Holostei</taxon>
        <taxon>Semionotiformes</taxon>
        <taxon>Lepisosteidae</taxon>
        <taxon>Lepisosteus</taxon>
    </lineage>
</organism>
<keyword evidence="9" id="KW-0539">Nucleus</keyword>
<sequence length="2376" mass="266663">MNLDSLSLALSQISYLVDNLTKKNYRASQQEIQHIVNRHGPEADRHLLRCLFSHVDFSGDGKSSGKDFHQTQFLIQECASLITKPNFISTLCYAIDNPLHYQKSLKPSPHLFTQLSKVLKLSKVQEVIFGLALLNSSSSDLRGFAAQFVKQKLPDLLRSYVDADLGGNQEGGFQDIAIEVLHLLLSHLLFGQKGASGVGQEQIDAFLKTLCRDFPQERCPVVLAPLLYPEKRDVLMDRILPDSGGIAKTMMESSLAEFMQEVGYGFCASLEECRAIIVQYGVREVTASQVARVLGMMARTHTALSDGIPLQSISAPGSGIWSDGKDKSDGSQVHTWNVEVLIDVVKEVNPNLNFKEVTYELDHPGFIIRDSKGLQVVVYGIQRGLGMEVFPVDLIYRPWKHAEGQLSFIQHSLMNPDIFCFADYPCHNVAIDILKAPPEDDNREIATWKSLDLVESLLRLSEVGQYEQVKQLFNFPIKHCPDMLVLALLQISTSWHTLRHELISTLMPIFLGNHPNSAIILHYAWHGQGQSPSIRQLIMHSMAEWYMRGEQYDQAKLSRILDVAQDLKSLSMLLNGTPFAFVIDLAALASRREYLKLDKWLTDKIREHGEPFIQACVTFLKRRCPSIMGGLAPEKDQPKSAQLPPETLATMLACLQSCAGSVSQELSETILTMVANCSNVMNKARQPPPGVMPKGRAPSTSSLDAISPVQIDPLSAMGSLTIGGSAASHTQSMQGFPNLSSAFSNPQSPAKAFPALTNPSQSTPFGGIGGLSSQLPGSLGAGTLTGIGTGGIGLPAVNSDPFGQRKMSASGLNPPTFQQTDLSQVWPEANQHFSKEIDDEANSYFQRIYNHPPHPTMSVDEVLEMLQRFKDSNIKREREVFNCMLRNLFEEYRFFPQYPDKELHITACLFGGIIEKGLVTYMALGLALRYVLEALRKSFGSKMYYFGIAALDRFKNRLKDYPQYCQHLASIAHFLQFPHHLQEYIEYGQQSRDPPVKMQGSITTPGSLALAQAQAQAQVPPKAPIPGQVSTMVTTSTTTTVAKTTTITRPTGVSFKKDVPPSINTTNIDTLLVATDQTERIVEPPENVQEKIAFIFNNLSQSNMTQKVEELKETVKEEFMPWVSQYLVMKRVSIEPNFHSLYSNFLDTLKNPEFVKMVLNETYRNIKVLLTSDKAAANFSDRSLLKNLGHWLGMITLAKNKPILYTDLELKSLLLEAYVKGQQELLYVVPFVAKVLESSVRSMIFRPQNPWTMAIMNVLAELHQEHDLKLNLKFEIEVLCKNLSLDINDLKPGNLLKDKEKLKNLEEQLSAPKKEAKPPEEMLPIVTTGDFLPFAAAPSTPATTTTCTATGPPTPQFSYHDINVYALAGLAPHINYPNIPLLQAHPQLKQCVRQAIERAVQELVHPVVDRSIKIAMTTCEQIVRKDFALDSEESRMRVAAHHMMRNLTAGMAMITCREPLLMSIATNLKNSFTAALRAPTPQQREMMEQAAAQIAQDNCELACCFIQKTAVEKAGPEMDKRLATEFELRKHARQEGRRYCDPVVLTYQAERMPEQIRLKVGGVDPKQLAVYEEFARNVPGFLPSNDLSQPTGFLAQPMKQQAWAADDVAQIYDKCIADLEQHLHAIPPALAMNPQTQALRSLLESVVVARNSRDAIAALGLLQKAVEGLLDATSGADADLLLRYRECHLLVLKALQDGRAYGPQWCNKQITRCLIECRDEYKYNVEAVELLIRNHLVNMQQYDLHLAQSMENGLHYMAVAFAMQLVKLLLVDERSVSHITEADLFHTIETLMRTSAHSRANAPEGLPQLMEVVRSNYEAMIDRAHGGPNFMMHSGISQASEYDDPPGLREKAEYLLREWVNLYHSAAAGRDSTKAFSAFVGQMHQQGILKTDDLITRFFRLCTEMCVEISYRAQAEQQHNPAASAAIIRAKCYHNLDAFVRLIALLVKHSGEATNTVTKINLLNKVLGIVVGVLIQDHDVRQTEFQQLPYHRIFIMLLLELNAPEHVLETINFQTLTAFCNTFHILRPTKAPGFVYAWLELISHRIFIARMLAHTPQQKGWPMYAQLLIDLFKYLAPFLRNVELNKPMQILYKGTLRVLLVLLHDFPEFLCDYHYGFCDVIPPNCIQLRNLILSAFPRNMRLPDPFTPNLKVDMLSEINIAPRILTNFTGVMPSQFKKDLDSYLKTRSPVTFLSELRSNLQVSNEPGNRYNIQLINALVLYVGTQAIAHIHNKGSTPSMSTITHSAHMDIFQNLAVDLDTEGRYLFLNAIANQLRYPNSHTHYFSCTMLYLFAEANTEAIQEQITRVLLERLIVNRPHPWGLLITFIELIKNPAFKFWNHDFVHCAPEIEKLFQSVAQCCMGQKQAQQVMEGTGAS</sequence>
<keyword evidence="8" id="KW-0804">Transcription</keyword>
<feature type="domain" description="CCR4-NOT transcription complex subunit 1-like NOT1 connector" evidence="19">
    <location>
        <begin position="1610"/>
        <end position="1814"/>
    </location>
</feature>
<dbReference type="Pfam" id="PF16415">
    <property type="entry name" value="CNOT1_CAF1_bind"/>
    <property type="match status" value="1"/>
</dbReference>
<comment type="subcellular location">
    <subcellularLocation>
        <location evidence="2">Cytoplasm</location>
    </subcellularLocation>
    <subcellularLocation>
        <location evidence="1">Nucleus</location>
    </subcellularLocation>
</comment>
<dbReference type="GO" id="GO:0000288">
    <property type="term" value="P:nuclear-transcribed mRNA catabolic process, deadenylation-dependent decay"/>
    <property type="evidence" value="ECO:0000318"/>
    <property type="project" value="GO_Central"/>
</dbReference>
<dbReference type="InterPro" id="IPR032191">
    <property type="entry name" value="CNOT1_CAF1_bind"/>
</dbReference>
<feature type="domain" description="CCR4-NOT transcription complex subunit 1" evidence="14">
    <location>
        <begin position="1386"/>
        <end position="1533"/>
    </location>
</feature>
<dbReference type="Pfam" id="PF12842">
    <property type="entry name" value="DUF3819"/>
    <property type="match status" value="1"/>
</dbReference>
<evidence type="ECO:0000259" key="15">
    <source>
        <dbReference type="Pfam" id="PF16415"/>
    </source>
</evidence>
<evidence type="ECO:0000256" key="5">
    <source>
        <dbReference type="ARBA" id="ARBA00022845"/>
    </source>
</evidence>
<dbReference type="FunFam" id="1.25.40.180:FF:000005">
    <property type="entry name" value="Ccr4-not transcription complex subunit 1 isoform"/>
    <property type="match status" value="1"/>
</dbReference>
<dbReference type="InterPro" id="IPR007196">
    <property type="entry name" value="CCR4-Not_Not1_C"/>
</dbReference>
<dbReference type="eggNOG" id="KOG1831">
    <property type="taxonomic scope" value="Eukaryota"/>
</dbReference>
<dbReference type="PANTHER" id="PTHR13162">
    <property type="entry name" value="CCR4-NOT TRANSCRIPTION COMPLEX"/>
    <property type="match status" value="1"/>
</dbReference>
<dbReference type="GO" id="GO:0030015">
    <property type="term" value="C:CCR4-NOT core complex"/>
    <property type="evidence" value="ECO:0000318"/>
    <property type="project" value="GO_Central"/>
</dbReference>
<dbReference type="CTD" id="23019"/>
<dbReference type="HOGENOM" id="CLU_000286_3_0_1"/>
<dbReference type="Gene3D" id="1.25.40.790">
    <property type="match status" value="1"/>
</dbReference>
<dbReference type="InterPro" id="IPR032194">
    <property type="entry name" value="CNOT1_HEAT"/>
</dbReference>
<dbReference type="InterPro" id="IPR032193">
    <property type="entry name" value="CNOT1_TTP_bind"/>
</dbReference>
<dbReference type="FunFam" id="1.25.40.800:FF:000001">
    <property type="entry name" value="CCR4-NOT transcription complex subunit 1"/>
    <property type="match status" value="1"/>
</dbReference>
<evidence type="ECO:0000259" key="18">
    <source>
        <dbReference type="Pfam" id="PF22940"/>
    </source>
</evidence>
<dbReference type="GO" id="GO:0017148">
    <property type="term" value="P:negative regulation of translation"/>
    <property type="evidence" value="ECO:0007669"/>
    <property type="project" value="InterPro"/>
</dbReference>
<evidence type="ECO:0000259" key="13">
    <source>
        <dbReference type="Pfam" id="PF04054"/>
    </source>
</evidence>
<proteinExistence type="inferred from homology"/>
<evidence type="ECO:0000256" key="10">
    <source>
        <dbReference type="ARBA" id="ARBA00025717"/>
    </source>
</evidence>
<dbReference type="OrthoDB" id="1933107at2759"/>
<dbReference type="Pfam" id="PF23590">
    <property type="entry name" value="NOT1_connector"/>
    <property type="match status" value="1"/>
</dbReference>
<keyword evidence="7" id="KW-0943">RNA-mediated gene silencing</keyword>
<evidence type="ECO:0000256" key="4">
    <source>
        <dbReference type="ARBA" id="ARBA00022491"/>
    </source>
</evidence>
<feature type="domain" description="CCR4-Not complex component Not1 C-terminal" evidence="13">
    <location>
        <begin position="1998"/>
        <end position="2357"/>
    </location>
</feature>
<dbReference type="InterPro" id="IPR038535">
    <property type="entry name" value="CNOT1_TTP_bind_sf"/>
</dbReference>
<evidence type="ECO:0000256" key="1">
    <source>
        <dbReference type="ARBA" id="ARBA00004123"/>
    </source>
</evidence>
<keyword evidence="21" id="KW-1185">Reference proteome</keyword>
<dbReference type="FunFam" id="1.25.40.840:FF:000001">
    <property type="entry name" value="Ccr4-not transcription complex subunit 1 isoform"/>
    <property type="match status" value="1"/>
</dbReference>
<evidence type="ECO:0000259" key="17">
    <source>
        <dbReference type="Pfam" id="PF16418"/>
    </source>
</evidence>
<dbReference type="Gene3D" id="1.25.40.800">
    <property type="match status" value="1"/>
</dbReference>
<dbReference type="GO" id="GO:0031047">
    <property type="term" value="P:regulatory ncRNA-mediated gene silencing"/>
    <property type="evidence" value="ECO:0007669"/>
    <property type="project" value="UniProtKB-KW"/>
</dbReference>
<dbReference type="Ensembl" id="ENSLOCT00000007653.1">
    <property type="protein sequence ID" value="ENSLOCP00000007644.1"/>
    <property type="gene ID" value="ENSLOCG00000006324.1"/>
</dbReference>
<dbReference type="InterPro" id="IPR055104">
    <property type="entry name" value="CNOT1_1st"/>
</dbReference>
<dbReference type="GO" id="GO:0060090">
    <property type="term" value="F:molecular adaptor activity"/>
    <property type="evidence" value="ECO:0000318"/>
    <property type="project" value="GO_Central"/>
</dbReference>
<dbReference type="GeneID" id="102685020"/>
<dbReference type="InParanoid" id="W5MGY5"/>
<evidence type="ECO:0000259" key="16">
    <source>
        <dbReference type="Pfam" id="PF16417"/>
    </source>
</evidence>
<dbReference type="Gene3D" id="1.25.40.840">
    <property type="entry name" value="CCR4-NOT transcription complex subunit 1 TTP binding domain"/>
    <property type="match status" value="1"/>
</dbReference>
<accession>W5MGY5</accession>
<dbReference type="CDD" id="cd20710">
    <property type="entry name" value="NOT1_connector"/>
    <property type="match status" value="1"/>
</dbReference>
<comment type="similarity">
    <text evidence="10">Belongs to the CNOT1 family.</text>
</comment>
<dbReference type="FunFam" id="1.25.40.790:FF:000001">
    <property type="entry name" value="Ccr4-not transcription complex subunit 1 isoform"/>
    <property type="match status" value="1"/>
</dbReference>
<feature type="domain" description="CCR4-NOT transcription complex subunit 1 CAF1-binding" evidence="15">
    <location>
        <begin position="1081"/>
        <end position="1304"/>
    </location>
</feature>
<evidence type="ECO:0000313" key="20">
    <source>
        <dbReference type="Ensembl" id="ENSLOCP00000007644.1"/>
    </source>
</evidence>
<dbReference type="Bgee" id="ENSLOCG00000006324">
    <property type="expression patterns" value="Expressed in testis and 13 other cell types or tissues"/>
</dbReference>
<evidence type="ECO:0000313" key="21">
    <source>
        <dbReference type="Proteomes" id="UP000018468"/>
    </source>
</evidence>
<reference evidence="20" key="3">
    <citation type="submission" date="2025-09" db="UniProtKB">
        <authorList>
            <consortium name="Ensembl"/>
        </authorList>
    </citation>
    <scope>IDENTIFICATION</scope>
</reference>
<feature type="domain" description="CCR4-NOT transcription complex subunit 1 TTP binding" evidence="16">
    <location>
        <begin position="818"/>
        <end position="995"/>
    </location>
</feature>
<evidence type="ECO:0000256" key="12">
    <source>
        <dbReference type="ARBA" id="ARBA00071432"/>
    </source>
</evidence>
<evidence type="ECO:0000256" key="2">
    <source>
        <dbReference type="ARBA" id="ARBA00004496"/>
    </source>
</evidence>
<keyword evidence="5" id="KW-0810">Translation regulation</keyword>
<dbReference type="OMA" id="IDEYHCY"/>
<dbReference type="GeneTree" id="ENSGT00390000014869"/>
<evidence type="ECO:0000256" key="11">
    <source>
        <dbReference type="ARBA" id="ARBA00032531"/>
    </source>
</evidence>
<keyword evidence="3" id="KW-0963">Cytoplasm</keyword>
<protein>
    <recommendedName>
        <fullName evidence="12">CCR4-NOT transcription complex subunit 1</fullName>
    </recommendedName>
    <alternativeName>
        <fullName evidence="11">CCR4-associated factor 1</fullName>
    </alternativeName>
</protein>
<dbReference type="Gene3D" id="1.25.40.180">
    <property type="match status" value="1"/>
</dbReference>
<dbReference type="Pfam" id="PF04054">
    <property type="entry name" value="Not1"/>
    <property type="match status" value="1"/>
</dbReference>
<evidence type="ECO:0000256" key="3">
    <source>
        <dbReference type="ARBA" id="ARBA00022490"/>
    </source>
</evidence>
<dbReference type="GO" id="GO:0000932">
    <property type="term" value="C:P-body"/>
    <property type="evidence" value="ECO:0000318"/>
    <property type="project" value="GO_Central"/>
</dbReference>
<feature type="domain" description="CCR4-NOT transcription complex subunit 1 HEAT repeat" evidence="17">
    <location>
        <begin position="500"/>
        <end position="656"/>
    </location>
</feature>
<dbReference type="Pfam" id="PF16417">
    <property type="entry name" value="CNOT1_TTP_bind"/>
    <property type="match status" value="1"/>
</dbReference>
<dbReference type="RefSeq" id="XP_015223982.1">
    <property type="nucleotide sequence ID" value="XM_015368496.2"/>
</dbReference>
<dbReference type="EMBL" id="AHAT01020936">
    <property type="status" value="NOT_ANNOTATED_CDS"/>
    <property type="molecule type" value="Genomic_DNA"/>
</dbReference>
<dbReference type="GO" id="GO:0005634">
    <property type="term" value="C:nucleus"/>
    <property type="evidence" value="ECO:0007669"/>
    <property type="project" value="UniProtKB-SubCell"/>
</dbReference>
<dbReference type="InterPro" id="IPR055454">
    <property type="entry name" value="CNOT1-like_NOT1_connector"/>
</dbReference>
<feature type="domain" description="CCR4-NOT transcription complex subunit 1 N-terminal" evidence="18">
    <location>
        <begin position="30"/>
        <end position="227"/>
    </location>
</feature>
<evidence type="ECO:0000256" key="8">
    <source>
        <dbReference type="ARBA" id="ARBA00023163"/>
    </source>
</evidence>